<evidence type="ECO:0000259" key="8">
    <source>
        <dbReference type="Pfam" id="PF08439"/>
    </source>
</evidence>
<dbReference type="CDD" id="cd09609">
    <property type="entry name" value="M3B_PepF"/>
    <property type="match status" value="1"/>
</dbReference>
<comment type="function">
    <text evidence="6">Has oligopeptidase activity and degrades a variety of small bioactive peptides.</text>
</comment>
<dbReference type="NCBIfam" id="TIGR00181">
    <property type="entry name" value="pepF"/>
    <property type="match status" value="1"/>
</dbReference>
<evidence type="ECO:0000259" key="7">
    <source>
        <dbReference type="Pfam" id="PF01432"/>
    </source>
</evidence>
<reference evidence="9" key="1">
    <citation type="submission" date="2017-11" db="EMBL/GenBank/DDBJ databases">
        <title>Three new genomes from thermophilic consortium.</title>
        <authorList>
            <person name="Quaggio R."/>
            <person name="Amgarten D."/>
            <person name="Setubal J.C."/>
        </authorList>
    </citation>
    <scope>NUCLEOTIDE SEQUENCE</scope>
    <source>
        <strain evidence="9">ZCTH01-B2</strain>
    </source>
</reference>
<evidence type="ECO:0000256" key="6">
    <source>
        <dbReference type="RuleBase" id="RU368091"/>
    </source>
</evidence>
<dbReference type="EMBL" id="PIUK01000276">
    <property type="protein sequence ID" value="MBY6277903.1"/>
    <property type="molecule type" value="Genomic_DNA"/>
</dbReference>
<feature type="domain" description="Peptidase M3A/M3B catalytic" evidence="7">
    <location>
        <begin position="206"/>
        <end position="584"/>
    </location>
</feature>
<evidence type="ECO:0000313" key="10">
    <source>
        <dbReference type="Proteomes" id="UP000732377"/>
    </source>
</evidence>
<gene>
    <name evidence="9" type="primary">pepF</name>
    <name evidence="9" type="ORF">CWE10_17250</name>
</gene>
<dbReference type="Pfam" id="PF08439">
    <property type="entry name" value="Peptidase_M3_N"/>
    <property type="match status" value="1"/>
</dbReference>
<keyword evidence="3 6" id="KW-0378">Hydrolase</keyword>
<dbReference type="InterPro" id="IPR034009">
    <property type="entry name" value="M3B_PepF_4"/>
</dbReference>
<dbReference type="SUPFAM" id="SSF55486">
    <property type="entry name" value="Metalloproteases ('zincins'), catalytic domain"/>
    <property type="match status" value="1"/>
</dbReference>
<comment type="similarity">
    <text evidence="6">Belongs to the peptidase M3B family.</text>
</comment>
<name>A0A953IBC9_SYMTR</name>
<dbReference type="GO" id="GO:0006518">
    <property type="term" value="P:peptide metabolic process"/>
    <property type="evidence" value="ECO:0007669"/>
    <property type="project" value="TreeGrafter"/>
</dbReference>
<organism evidence="9 10">
    <name type="scientific">Symbiobacterium thermophilum</name>
    <dbReference type="NCBI Taxonomy" id="2734"/>
    <lineage>
        <taxon>Bacteria</taxon>
        <taxon>Bacillati</taxon>
        <taxon>Bacillota</taxon>
        <taxon>Clostridia</taxon>
        <taxon>Eubacteriales</taxon>
        <taxon>Symbiobacteriaceae</taxon>
        <taxon>Symbiobacterium</taxon>
    </lineage>
</organism>
<dbReference type="PANTHER" id="PTHR11804">
    <property type="entry name" value="PROTEASE M3 THIMET OLIGOPEPTIDASE-RELATED"/>
    <property type="match status" value="1"/>
</dbReference>
<protein>
    <recommendedName>
        <fullName evidence="6">Oligopeptidase F</fullName>
        <ecNumber evidence="6">3.4.24.-</ecNumber>
    </recommendedName>
</protein>
<dbReference type="InterPro" id="IPR001567">
    <property type="entry name" value="Pept_M3A_M3B_dom"/>
</dbReference>
<dbReference type="InterPro" id="IPR013647">
    <property type="entry name" value="OligopepF_N_dom"/>
</dbReference>
<feature type="domain" description="Oligopeptidase F N-terminal" evidence="8">
    <location>
        <begin position="112"/>
        <end position="181"/>
    </location>
</feature>
<keyword evidence="4 6" id="KW-0862">Zinc</keyword>
<dbReference type="InterPro" id="IPR045090">
    <property type="entry name" value="Pept_M3A_M3B"/>
</dbReference>
<comment type="caution">
    <text evidence="9">The sequence shown here is derived from an EMBL/GenBank/DDBJ whole genome shotgun (WGS) entry which is preliminary data.</text>
</comment>
<keyword evidence="5 6" id="KW-0482">Metalloprotease</keyword>
<keyword evidence="2 6" id="KW-0479">Metal-binding</keyword>
<dbReference type="GO" id="GO:0006508">
    <property type="term" value="P:proteolysis"/>
    <property type="evidence" value="ECO:0007669"/>
    <property type="project" value="UniProtKB-KW"/>
</dbReference>
<evidence type="ECO:0000313" key="9">
    <source>
        <dbReference type="EMBL" id="MBY6277903.1"/>
    </source>
</evidence>
<dbReference type="InterPro" id="IPR004438">
    <property type="entry name" value="Peptidase_M3B"/>
</dbReference>
<dbReference type="AlphaFoldDB" id="A0A953IBC9"/>
<keyword evidence="1 6" id="KW-0645">Protease</keyword>
<dbReference type="InterPro" id="IPR042088">
    <property type="entry name" value="OligoPept_F_C"/>
</dbReference>
<evidence type="ECO:0000256" key="3">
    <source>
        <dbReference type="ARBA" id="ARBA00022801"/>
    </source>
</evidence>
<dbReference type="Proteomes" id="UP000732377">
    <property type="component" value="Unassembled WGS sequence"/>
</dbReference>
<dbReference type="Pfam" id="PF01432">
    <property type="entry name" value="Peptidase_M3"/>
    <property type="match status" value="1"/>
</dbReference>
<dbReference type="Gene3D" id="1.10.1370.20">
    <property type="entry name" value="Oligoendopeptidase f, C-terminal domain"/>
    <property type="match status" value="1"/>
</dbReference>
<evidence type="ECO:0000256" key="2">
    <source>
        <dbReference type="ARBA" id="ARBA00022723"/>
    </source>
</evidence>
<dbReference type="PANTHER" id="PTHR11804:SF45">
    <property type="entry name" value="SIMILAR TO OLIGOENDOPEPTIDASE"/>
    <property type="match status" value="1"/>
</dbReference>
<evidence type="ECO:0000256" key="4">
    <source>
        <dbReference type="ARBA" id="ARBA00022833"/>
    </source>
</evidence>
<accession>A0A953IBC9</accession>
<dbReference type="Gene3D" id="1.20.140.70">
    <property type="entry name" value="Oligopeptidase f, N-terminal domain"/>
    <property type="match status" value="1"/>
</dbReference>
<dbReference type="RefSeq" id="WP_273381314.1">
    <property type="nucleotide sequence ID" value="NZ_PIUK01000276.1"/>
</dbReference>
<evidence type="ECO:0000256" key="5">
    <source>
        <dbReference type="ARBA" id="ARBA00023049"/>
    </source>
</evidence>
<sequence>MRLRRNEVPVELTWNLHDLFPSHEAWEAEGKAIEADLPAVTQYKGRLAEGPATLAAALKAFETLLERMVRWGTYANLLASGDGSDPENQGMLAKAYALQAQFMAATAFIKSEILALPEGQAEAWMAADPELAVYRPALEQVLIERPYKLHPQTEEALAALSEVSEAPFIIYERARSSDMTFEPITAPDGRTLPVSFSLYEDELELSADTAVRRAAFDSFTRGLKAYQNTLAATFATEVKKNIVLSRLRGYESVTHMLLAPHRIDHGVYHNLLDVIQSELAPHMRRYARLRKRVLGLDEMRYCDIEAPLDPGYNPQVTREEAANLILDALSVLGPEYRAIIERAFNERWIDWADNVGKQAGAFCTSPYGAHSYILLTFTGHMRSAFTLAHELGHAGHFELANRHQRLLNVEPSLFFVEAPSTMNEVLLADHILKGTDDNRMRRWVITQLLMTYHHNFVRHLLEAELQRRIYAQAEKGVPVTAQLLSETKGAILEQFWGGEVVIDEGAKLTWMRQPHYYMGLYPYTYSAGLTCGTLMAQRIKEEGQPAAEQWVEVLKLGGSLPPMELMARAGVDMTSPEPIRKAIAYVGSLIDELEASF</sequence>
<proteinExistence type="inferred from homology"/>
<dbReference type="GO" id="GO:0046872">
    <property type="term" value="F:metal ion binding"/>
    <property type="evidence" value="ECO:0007669"/>
    <property type="project" value="UniProtKB-UniRule"/>
</dbReference>
<comment type="cofactor">
    <cofactor evidence="6">
        <name>Zn(2+)</name>
        <dbReference type="ChEBI" id="CHEBI:29105"/>
    </cofactor>
    <text evidence="6">Binds 1 zinc ion.</text>
</comment>
<evidence type="ECO:0000256" key="1">
    <source>
        <dbReference type="ARBA" id="ARBA00022670"/>
    </source>
</evidence>
<dbReference type="GO" id="GO:0004222">
    <property type="term" value="F:metalloendopeptidase activity"/>
    <property type="evidence" value="ECO:0007669"/>
    <property type="project" value="UniProtKB-UniRule"/>
</dbReference>
<dbReference type="EC" id="3.4.24.-" evidence="6"/>